<accession>A0A0N7ZDH4</accession>
<name>A0A0N7ZDH4_SCYOL</name>
<feature type="transmembrane region" description="Helical" evidence="1">
    <location>
        <begin position="115"/>
        <end position="138"/>
    </location>
</feature>
<organism evidence="2">
    <name type="scientific">Scylla olivacea</name>
    <name type="common">Orange mud crab</name>
    <name type="synonym">Cancer olivacea</name>
    <dbReference type="NCBI Taxonomy" id="85551"/>
    <lineage>
        <taxon>Eukaryota</taxon>
        <taxon>Metazoa</taxon>
        <taxon>Ecdysozoa</taxon>
        <taxon>Arthropoda</taxon>
        <taxon>Crustacea</taxon>
        <taxon>Multicrustacea</taxon>
        <taxon>Malacostraca</taxon>
        <taxon>Eumalacostraca</taxon>
        <taxon>Eucarida</taxon>
        <taxon>Decapoda</taxon>
        <taxon>Pleocyemata</taxon>
        <taxon>Brachyura</taxon>
        <taxon>Eubrachyura</taxon>
        <taxon>Portunoidea</taxon>
        <taxon>Portunidae</taxon>
        <taxon>Portuninae</taxon>
        <taxon>Scylla</taxon>
    </lineage>
</organism>
<keyword evidence="1" id="KW-0472">Membrane</keyword>
<reference evidence="2" key="1">
    <citation type="submission" date="2015-09" db="EMBL/GenBank/DDBJ databases">
        <title>Scylla olivacea transcriptome.</title>
        <authorList>
            <person name="Ikhwanuddin M."/>
        </authorList>
    </citation>
    <scope>NUCLEOTIDE SEQUENCE</scope>
</reference>
<keyword evidence="1" id="KW-1133">Transmembrane helix</keyword>
<keyword evidence="1" id="KW-0812">Transmembrane</keyword>
<evidence type="ECO:0000313" key="2">
    <source>
        <dbReference type="EMBL" id="JAI67256.1"/>
    </source>
</evidence>
<evidence type="ECO:0008006" key="3">
    <source>
        <dbReference type="Google" id="ProtNLM"/>
    </source>
</evidence>
<dbReference type="PANTHER" id="PTHR13568">
    <property type="entry name" value="FAM11A, B PROTEIN"/>
    <property type="match status" value="1"/>
</dbReference>
<dbReference type="Pfam" id="PF10269">
    <property type="entry name" value="Tmemb_185A"/>
    <property type="match status" value="1"/>
</dbReference>
<dbReference type="InterPro" id="IPR019396">
    <property type="entry name" value="TM_Fragile-X-F-assoc"/>
</dbReference>
<sequence>MAMLHRALFTWFLLLVFLILLALRLDDRTKWNWFIVFFPMWFYDAILLVYISIHMINELRAAVSGTGNTHHRTLRQRAASLLQRVWPLLVVVLKMAFMVALCLKLENPSASISTYHVLLPLWILLTGLCGKVLHCLVLQHQYRYP</sequence>
<protein>
    <recommendedName>
        <fullName evidence="3">Transmembrane protein 60</fullName>
    </recommendedName>
</protein>
<dbReference type="AlphaFoldDB" id="A0A0N7ZDH4"/>
<feature type="transmembrane region" description="Helical" evidence="1">
    <location>
        <begin position="32"/>
        <end position="51"/>
    </location>
</feature>
<proteinExistence type="predicted"/>
<dbReference type="EMBL" id="GDRN01038384">
    <property type="protein sequence ID" value="JAI67256.1"/>
    <property type="molecule type" value="Transcribed_RNA"/>
</dbReference>
<feature type="transmembrane region" description="Helical" evidence="1">
    <location>
        <begin position="85"/>
        <end position="103"/>
    </location>
</feature>
<evidence type="ECO:0000256" key="1">
    <source>
        <dbReference type="SAM" id="Phobius"/>
    </source>
</evidence>
<dbReference type="PANTHER" id="PTHR13568:SF4">
    <property type="entry name" value="TRANSMEMBRANE PROTEIN 60"/>
    <property type="match status" value="1"/>
</dbReference>